<keyword evidence="4" id="KW-1185">Reference proteome</keyword>
<feature type="compositionally biased region" description="Basic and acidic residues" evidence="2">
    <location>
        <begin position="477"/>
        <end position="495"/>
    </location>
</feature>
<comment type="caution">
    <text evidence="3">The sequence shown here is derived from an EMBL/GenBank/DDBJ whole genome shotgun (WGS) entry which is preliminary data.</text>
</comment>
<name>A0ABV2IZR7_9HYPH</name>
<feature type="region of interest" description="Disordered" evidence="2">
    <location>
        <begin position="1"/>
        <end position="26"/>
    </location>
</feature>
<evidence type="ECO:0000313" key="4">
    <source>
        <dbReference type="Proteomes" id="UP001549047"/>
    </source>
</evidence>
<organism evidence="3 4">
    <name type="scientific">Rhizobium aquaticum</name>
    <dbReference type="NCBI Taxonomy" id="1549636"/>
    <lineage>
        <taxon>Bacteria</taxon>
        <taxon>Pseudomonadati</taxon>
        <taxon>Pseudomonadota</taxon>
        <taxon>Alphaproteobacteria</taxon>
        <taxon>Hyphomicrobiales</taxon>
        <taxon>Rhizobiaceae</taxon>
        <taxon>Rhizobium/Agrobacterium group</taxon>
        <taxon>Rhizobium</taxon>
    </lineage>
</organism>
<feature type="compositionally biased region" description="Acidic residues" evidence="2">
    <location>
        <begin position="455"/>
        <end position="466"/>
    </location>
</feature>
<gene>
    <name evidence="3" type="ORF">ABID16_002326</name>
</gene>
<feature type="compositionally biased region" description="Basic and acidic residues" evidence="2">
    <location>
        <begin position="14"/>
        <end position="24"/>
    </location>
</feature>
<feature type="coiled-coil region" evidence="1">
    <location>
        <begin position="146"/>
        <end position="362"/>
    </location>
</feature>
<accession>A0ABV2IZR7</accession>
<evidence type="ECO:0000256" key="1">
    <source>
        <dbReference type="SAM" id="Coils"/>
    </source>
</evidence>
<dbReference type="EMBL" id="JBEPMB010000002">
    <property type="protein sequence ID" value="MET3613997.1"/>
    <property type="molecule type" value="Genomic_DNA"/>
</dbReference>
<feature type="region of interest" description="Disordered" evidence="2">
    <location>
        <begin position="440"/>
        <end position="495"/>
    </location>
</feature>
<reference evidence="3 4" key="1">
    <citation type="submission" date="2024-06" db="EMBL/GenBank/DDBJ databases">
        <title>Genomic Encyclopedia of Type Strains, Phase IV (KMG-IV): sequencing the most valuable type-strain genomes for metagenomic binning, comparative biology and taxonomic classification.</title>
        <authorList>
            <person name="Goeker M."/>
        </authorList>
    </citation>
    <scope>NUCLEOTIDE SEQUENCE [LARGE SCALE GENOMIC DNA]</scope>
    <source>
        <strain evidence="3 4">DSM 29780</strain>
    </source>
</reference>
<evidence type="ECO:0000256" key="2">
    <source>
        <dbReference type="SAM" id="MobiDB-lite"/>
    </source>
</evidence>
<protein>
    <submittedName>
        <fullName evidence="3">Crescentin</fullName>
    </submittedName>
</protein>
<proteinExistence type="predicted"/>
<keyword evidence="1" id="KW-0175">Coiled coil</keyword>
<dbReference type="RefSeq" id="WP_354556486.1">
    <property type="nucleotide sequence ID" value="NZ_JBEPMB010000002.1"/>
</dbReference>
<evidence type="ECO:0000313" key="3">
    <source>
        <dbReference type="EMBL" id="MET3613997.1"/>
    </source>
</evidence>
<sequence>MPEPMQSDVPMIREQTEKPERSEPVDTVEAVRALGTYHEGLRNRSETALNSLKSLRSAAEEMEGLFTEFGEIARQLHLNKRELSEIKTAYGASRKLNEELRAKLSSSQASLLRLQSQLDEISSERDLLLRMRNELSDAHKSDQIALREADARAKVLDNEMSAMRSTIENLTEKADHLSVIVGENEKQLHELREERKLLQSSVDFEVAERIRFSKLHDEVVTSMQSQRRALGSATDELDKARDRVMKLEARQSELLGEREELQASLQTAETLRETDAKNYEIRLEALTSRARLAEHLLEKARDEQRSNFRDQTAQAETQRHMRRLESEVEALKQELQDTARRNKELEKSETQLQARVEELSIQLRGHVRSSEQSSEKIRMQQEVIEALHKRHAEYLQQVEEQGRKLNEQLENERADRTYLEGALNSARRERNFLQSQLIKIKGKPEEQPAGLTLDFEPDAQESEFNEDGSPRSSATVEELRPRNRPRPVDTPRDGE</sequence>
<dbReference type="Proteomes" id="UP001549047">
    <property type="component" value="Unassembled WGS sequence"/>
</dbReference>